<dbReference type="EMBL" id="MSDU01000034">
    <property type="protein sequence ID" value="OLN21702.1"/>
    <property type="molecule type" value="Genomic_DNA"/>
</dbReference>
<dbReference type="OrthoDB" id="2917385at2"/>
<dbReference type="Proteomes" id="UP000185568">
    <property type="component" value="Unassembled WGS sequence"/>
</dbReference>
<protein>
    <submittedName>
        <fullName evidence="1">Uncharacterized protein</fullName>
    </submittedName>
</protein>
<dbReference type="AlphaFoldDB" id="A0A1Q8Q326"/>
<keyword evidence="2" id="KW-1185">Reference proteome</keyword>
<gene>
    <name evidence="1" type="ORF">BTO30_13445</name>
</gene>
<evidence type="ECO:0000313" key="2">
    <source>
        <dbReference type="Proteomes" id="UP000185568"/>
    </source>
</evidence>
<reference evidence="1 2" key="1">
    <citation type="submission" date="2016-12" db="EMBL/GenBank/DDBJ databases">
        <title>Domibacillus antri genome sequencing.</title>
        <authorList>
            <person name="Verma A."/>
            <person name="Krishnamurthi S."/>
        </authorList>
    </citation>
    <scope>NUCLEOTIDE SEQUENCE [LARGE SCALE GENOMIC DNA]</scope>
    <source>
        <strain evidence="1 2">XD80</strain>
    </source>
</reference>
<name>A0A1Q8Q326_9BACI</name>
<dbReference type="RefSeq" id="WP_075399237.1">
    <property type="nucleotide sequence ID" value="NZ_MSDU01000034.1"/>
</dbReference>
<sequence>MSKGVINRNLYEPVLYMMKRLRRRISNSVGEKTSTIQLENIKEGGQLIRKGNFLVEVEGEDVFTYELFYNEKGILHVFIVLNRINGKVEKWSLEWTPNFTELVRYNYEIIHEASGPPAVNENIDNIL</sequence>
<dbReference type="STRING" id="1714264.BTO30_13445"/>
<evidence type="ECO:0000313" key="1">
    <source>
        <dbReference type="EMBL" id="OLN21702.1"/>
    </source>
</evidence>
<organism evidence="1 2">
    <name type="scientific">Domibacillus antri</name>
    <dbReference type="NCBI Taxonomy" id="1714264"/>
    <lineage>
        <taxon>Bacteria</taxon>
        <taxon>Bacillati</taxon>
        <taxon>Bacillota</taxon>
        <taxon>Bacilli</taxon>
        <taxon>Bacillales</taxon>
        <taxon>Bacillaceae</taxon>
        <taxon>Domibacillus</taxon>
    </lineage>
</organism>
<proteinExistence type="predicted"/>
<comment type="caution">
    <text evidence="1">The sequence shown here is derived from an EMBL/GenBank/DDBJ whole genome shotgun (WGS) entry which is preliminary data.</text>
</comment>
<accession>A0A1Q8Q326</accession>